<dbReference type="EMBL" id="SRLO01000023">
    <property type="protein sequence ID" value="TNN84968.1"/>
    <property type="molecule type" value="Genomic_DNA"/>
</dbReference>
<dbReference type="OrthoDB" id="427480at2759"/>
<organism evidence="1 2">
    <name type="scientific">Liparis tanakae</name>
    <name type="common">Tanaka's snailfish</name>
    <dbReference type="NCBI Taxonomy" id="230148"/>
    <lineage>
        <taxon>Eukaryota</taxon>
        <taxon>Metazoa</taxon>
        <taxon>Chordata</taxon>
        <taxon>Craniata</taxon>
        <taxon>Vertebrata</taxon>
        <taxon>Euteleostomi</taxon>
        <taxon>Actinopterygii</taxon>
        <taxon>Neopterygii</taxon>
        <taxon>Teleostei</taxon>
        <taxon>Neoteleostei</taxon>
        <taxon>Acanthomorphata</taxon>
        <taxon>Eupercaria</taxon>
        <taxon>Perciformes</taxon>
        <taxon>Cottioidei</taxon>
        <taxon>Cottales</taxon>
        <taxon>Liparidae</taxon>
        <taxon>Liparis</taxon>
    </lineage>
</organism>
<protein>
    <submittedName>
        <fullName evidence="1">Putative aarF domain-containing protein kinase 1</fullName>
    </submittedName>
</protein>
<reference evidence="1 2" key="1">
    <citation type="submission" date="2019-03" db="EMBL/GenBank/DDBJ databases">
        <title>First draft genome of Liparis tanakae, snailfish: a comprehensive survey of snailfish specific genes.</title>
        <authorList>
            <person name="Kim W."/>
            <person name="Song I."/>
            <person name="Jeong J.-H."/>
            <person name="Kim D."/>
            <person name="Kim S."/>
            <person name="Ryu S."/>
            <person name="Song J.Y."/>
            <person name="Lee S.K."/>
        </authorList>
    </citation>
    <scope>NUCLEOTIDE SEQUENCE [LARGE SCALE GENOMIC DNA]</scope>
    <source>
        <tissue evidence="1">Muscle</tissue>
    </source>
</reference>
<evidence type="ECO:0000313" key="2">
    <source>
        <dbReference type="Proteomes" id="UP000314294"/>
    </source>
</evidence>
<accession>A0A4Z2J5N5</accession>
<keyword evidence="1" id="KW-0418">Kinase</keyword>
<keyword evidence="2" id="KW-1185">Reference proteome</keyword>
<proteinExistence type="predicted"/>
<evidence type="ECO:0000313" key="1">
    <source>
        <dbReference type="EMBL" id="TNN84968.1"/>
    </source>
</evidence>
<keyword evidence="1" id="KW-0808">Transferase</keyword>
<name>A0A4Z2J5N5_9TELE</name>
<dbReference type="AlphaFoldDB" id="A0A4Z2J5N5"/>
<sequence>MSMESVAPMAGNLLKVSSLAAAVCASSGFYLYNKQLNLNDLSVIRFGRAAATTVVISLDYLTAFKHVEHDTEEYWALRSKVGEPFVIEPGLAANSLNAHLAALTDTDVWPSNCEASGAILFVP</sequence>
<comment type="caution">
    <text evidence="1">The sequence shown here is derived from an EMBL/GenBank/DDBJ whole genome shotgun (WGS) entry which is preliminary data.</text>
</comment>
<gene>
    <name evidence="1" type="primary">ADCK1_1</name>
    <name evidence="1" type="ORF">EYF80_004622</name>
</gene>
<dbReference type="GO" id="GO:0016301">
    <property type="term" value="F:kinase activity"/>
    <property type="evidence" value="ECO:0007669"/>
    <property type="project" value="UniProtKB-KW"/>
</dbReference>
<dbReference type="Proteomes" id="UP000314294">
    <property type="component" value="Unassembled WGS sequence"/>
</dbReference>